<protein>
    <recommendedName>
        <fullName evidence="8">Ima1 N-terminal domain-containing protein</fullName>
    </recommendedName>
</protein>
<dbReference type="GO" id="GO:0034992">
    <property type="term" value="C:microtubule organizing center attachment site"/>
    <property type="evidence" value="ECO:0007669"/>
    <property type="project" value="TreeGrafter"/>
</dbReference>
<dbReference type="RefSeq" id="XP_040626909.1">
    <property type="nucleotide sequence ID" value="XM_040770421.1"/>
</dbReference>
<dbReference type="GO" id="GO:0005637">
    <property type="term" value="C:nuclear inner membrane"/>
    <property type="evidence" value="ECO:0007669"/>
    <property type="project" value="UniProtKB-SubCell"/>
</dbReference>
<keyword evidence="5" id="KW-0539">Nucleus</keyword>
<dbReference type="GO" id="GO:0034506">
    <property type="term" value="C:chromosome, centromeric core domain"/>
    <property type="evidence" value="ECO:0007669"/>
    <property type="project" value="TreeGrafter"/>
</dbReference>
<feature type="domain" description="Ima1 N-terminal" evidence="8">
    <location>
        <begin position="10"/>
        <end position="138"/>
    </location>
</feature>
<feature type="transmembrane region" description="Helical" evidence="7">
    <location>
        <begin position="535"/>
        <end position="559"/>
    </location>
</feature>
<feature type="transmembrane region" description="Helical" evidence="7">
    <location>
        <begin position="511"/>
        <end position="528"/>
    </location>
</feature>
<reference evidence="9 10" key="1">
    <citation type="journal article" date="2012" name="Science">
        <title>The Paleozoic origin of enzymatic lignin decomposition reconstructed from 31 fungal genomes.</title>
        <authorList>
            <person name="Floudas D."/>
            <person name="Binder M."/>
            <person name="Riley R."/>
            <person name="Barry K."/>
            <person name="Blanchette R.A."/>
            <person name="Henrissat B."/>
            <person name="Martinez A.T."/>
            <person name="Otillar R."/>
            <person name="Spatafora J.W."/>
            <person name="Yadav J.S."/>
            <person name="Aerts A."/>
            <person name="Benoit I."/>
            <person name="Boyd A."/>
            <person name="Carlson A."/>
            <person name="Copeland A."/>
            <person name="Coutinho P.M."/>
            <person name="de Vries R.P."/>
            <person name="Ferreira P."/>
            <person name="Findley K."/>
            <person name="Foster B."/>
            <person name="Gaskell J."/>
            <person name="Glotzer D."/>
            <person name="Gorecki P."/>
            <person name="Heitman J."/>
            <person name="Hesse C."/>
            <person name="Hori C."/>
            <person name="Igarashi K."/>
            <person name="Jurgens J.A."/>
            <person name="Kallen N."/>
            <person name="Kersten P."/>
            <person name="Kohler A."/>
            <person name="Kuees U."/>
            <person name="Kumar T.K.A."/>
            <person name="Kuo A."/>
            <person name="LaButti K."/>
            <person name="Larrondo L.F."/>
            <person name="Lindquist E."/>
            <person name="Ling A."/>
            <person name="Lombard V."/>
            <person name="Lucas S."/>
            <person name="Lundell T."/>
            <person name="Martin R."/>
            <person name="McLaughlin D.J."/>
            <person name="Morgenstern I."/>
            <person name="Morin E."/>
            <person name="Murat C."/>
            <person name="Nagy L.G."/>
            <person name="Nolan M."/>
            <person name="Ohm R.A."/>
            <person name="Patyshakuliyeva A."/>
            <person name="Rokas A."/>
            <person name="Ruiz-Duenas F.J."/>
            <person name="Sabat G."/>
            <person name="Salamov A."/>
            <person name="Samejima M."/>
            <person name="Schmutz J."/>
            <person name="Slot J.C."/>
            <person name="St John F."/>
            <person name="Stenlid J."/>
            <person name="Sun H."/>
            <person name="Sun S."/>
            <person name="Syed K."/>
            <person name="Tsang A."/>
            <person name="Wiebenga A."/>
            <person name="Young D."/>
            <person name="Pisabarro A."/>
            <person name="Eastwood D.C."/>
            <person name="Martin F."/>
            <person name="Cullen D."/>
            <person name="Grigoriev I.V."/>
            <person name="Hibbett D.S."/>
        </authorList>
    </citation>
    <scope>NUCLEOTIDE SEQUENCE [LARGE SCALE GENOMIC DNA]</scope>
    <source>
        <strain evidence="9 10">DJM-731 SS1</strain>
    </source>
</reference>
<comment type="subcellular location">
    <subcellularLocation>
        <location evidence="1">Nucleus inner membrane</location>
        <topology evidence="1">Multi-pass membrane protein</topology>
    </subcellularLocation>
</comment>
<evidence type="ECO:0000259" key="8">
    <source>
        <dbReference type="Pfam" id="PF09779"/>
    </source>
</evidence>
<dbReference type="GO" id="GO:0044732">
    <property type="term" value="C:mitotic spindle pole body"/>
    <property type="evidence" value="ECO:0007669"/>
    <property type="project" value="TreeGrafter"/>
</dbReference>
<proteinExistence type="predicted"/>
<dbReference type="EMBL" id="JH795868">
    <property type="protein sequence ID" value="EJU00012.1"/>
    <property type="molecule type" value="Genomic_DNA"/>
</dbReference>
<evidence type="ECO:0000256" key="6">
    <source>
        <dbReference type="SAM" id="MobiDB-lite"/>
    </source>
</evidence>
<dbReference type="PANTHER" id="PTHR28538:SF1">
    <property type="entry name" value="INTEGRAL INNER NUCLEAR MEMBRANE PROTEIN IMA1"/>
    <property type="match status" value="1"/>
</dbReference>
<feature type="compositionally biased region" description="Low complexity" evidence="6">
    <location>
        <begin position="359"/>
        <end position="369"/>
    </location>
</feature>
<evidence type="ECO:0000256" key="3">
    <source>
        <dbReference type="ARBA" id="ARBA00022989"/>
    </source>
</evidence>
<dbReference type="HOGENOM" id="CLU_036826_0_0_1"/>
<dbReference type="InterPro" id="IPR042321">
    <property type="entry name" value="Ima1"/>
</dbReference>
<accession>M5G2B7</accession>
<feature type="transmembrane region" description="Helical" evidence="7">
    <location>
        <begin position="565"/>
        <end position="583"/>
    </location>
</feature>
<keyword evidence="3 7" id="KW-1133">Transmembrane helix</keyword>
<dbReference type="PANTHER" id="PTHR28538">
    <property type="entry name" value="INTEGRAL INNER NUCLEAR MEMBRANE PROTEIN IMA1"/>
    <property type="match status" value="1"/>
</dbReference>
<dbReference type="AlphaFoldDB" id="M5G2B7"/>
<organism evidence="9 10">
    <name type="scientific">Dacryopinax primogenitus (strain DJM 731)</name>
    <name type="common">Brown rot fungus</name>
    <dbReference type="NCBI Taxonomy" id="1858805"/>
    <lineage>
        <taxon>Eukaryota</taxon>
        <taxon>Fungi</taxon>
        <taxon>Dikarya</taxon>
        <taxon>Basidiomycota</taxon>
        <taxon>Agaricomycotina</taxon>
        <taxon>Dacrymycetes</taxon>
        <taxon>Dacrymycetales</taxon>
        <taxon>Dacrymycetaceae</taxon>
        <taxon>Dacryopinax</taxon>
    </lineage>
</organism>
<dbReference type="OrthoDB" id="5966927at2759"/>
<keyword evidence="2 7" id="KW-0812">Transmembrane</keyword>
<keyword evidence="4 7" id="KW-0472">Membrane</keyword>
<dbReference type="OMA" id="CQTNQML"/>
<dbReference type="Proteomes" id="UP000030653">
    <property type="component" value="Unassembled WGS sequence"/>
</dbReference>
<evidence type="ECO:0000256" key="2">
    <source>
        <dbReference type="ARBA" id="ARBA00022692"/>
    </source>
</evidence>
<gene>
    <name evidence="9" type="ORF">DACRYDRAFT_117616</name>
</gene>
<evidence type="ECO:0000256" key="1">
    <source>
        <dbReference type="ARBA" id="ARBA00004473"/>
    </source>
</evidence>
<dbReference type="GO" id="GO:0071765">
    <property type="term" value="P:nuclear inner membrane organization"/>
    <property type="evidence" value="ECO:0007669"/>
    <property type="project" value="InterPro"/>
</dbReference>
<evidence type="ECO:0000256" key="4">
    <source>
        <dbReference type="ARBA" id="ARBA00023136"/>
    </source>
</evidence>
<sequence>MWKTAARKPLTCFFCLTQDATPNLNPYYWKCNACEQWNRRNTNGEIVPDPGSQNVYMNHASWQRRAALPDNAFPPGTPWSTFCTQCVTNQKLIVEMLANYIPEESDSGYHAALANIAAYRADLERRYPPLCEECRPRVEAELKKRSDEATAEIRASMATSSGPTVSGTPIKAMKEGRKEGGDLSTWEVYVWRIRGFLWILGLVLSVARCVKVLVHPSEVPQGASAVREVLITLISIIWTSWNPKWLRYRRYVQAGVPTQVVGSHIWTAFQIIIYFFRLLLSISYLTLTSAIFSEPREVSQILGAISLTADTLLNYIAYRTIMIRKIPTVKRTLAPLGAAPPRQTFHENALKELRLSDSPQLTRTPTRQQPPRRAKTASPHFTPLQPNSIIRSSSLAPAQTSATILSPPRFPSTPSLAGSSIATEDDITPMDVDPPTSQSTFTDIYLKPQTYPPRFSSTGLEDLLSNWSLRDASPPALDRRKIGTAWQEVGVLELLEGLTLCVGWTSGQMRAMQIAWACIAVLGVYRLGQMQRVEVAVAAGAALLRAALPLPILAAWMGTSPAVEALLWDVVCVAVTLTARLSVKRHD</sequence>
<dbReference type="GeneID" id="63685483"/>
<evidence type="ECO:0000313" key="9">
    <source>
        <dbReference type="EMBL" id="EJU00012.1"/>
    </source>
</evidence>
<evidence type="ECO:0000313" key="10">
    <source>
        <dbReference type="Proteomes" id="UP000030653"/>
    </source>
</evidence>
<name>M5G2B7_DACPD</name>
<dbReference type="Pfam" id="PF09779">
    <property type="entry name" value="Ima1_N"/>
    <property type="match status" value="1"/>
</dbReference>
<dbReference type="STRING" id="1858805.M5G2B7"/>
<feature type="region of interest" description="Disordered" evidence="6">
    <location>
        <begin position="356"/>
        <end position="387"/>
    </location>
</feature>
<evidence type="ECO:0000256" key="5">
    <source>
        <dbReference type="ARBA" id="ARBA00023242"/>
    </source>
</evidence>
<evidence type="ECO:0000256" key="7">
    <source>
        <dbReference type="SAM" id="Phobius"/>
    </source>
</evidence>
<dbReference type="InterPro" id="IPR018617">
    <property type="entry name" value="Ima1_N"/>
</dbReference>
<keyword evidence="10" id="KW-1185">Reference proteome</keyword>